<proteinExistence type="predicted"/>
<organism evidence="2">
    <name type="scientific">Pseudo-nitzschia australis</name>
    <dbReference type="NCBI Taxonomy" id="44445"/>
    <lineage>
        <taxon>Eukaryota</taxon>
        <taxon>Sar</taxon>
        <taxon>Stramenopiles</taxon>
        <taxon>Ochrophyta</taxon>
        <taxon>Bacillariophyta</taxon>
        <taxon>Bacillariophyceae</taxon>
        <taxon>Bacillariophycidae</taxon>
        <taxon>Bacillariales</taxon>
        <taxon>Bacillariaceae</taxon>
        <taxon>Pseudo-nitzschia</taxon>
    </lineage>
</organism>
<reference evidence="2" key="1">
    <citation type="submission" date="2021-01" db="EMBL/GenBank/DDBJ databases">
        <authorList>
            <person name="Corre E."/>
            <person name="Pelletier E."/>
            <person name="Niang G."/>
            <person name="Scheremetjew M."/>
            <person name="Finn R."/>
            <person name="Kale V."/>
            <person name="Holt S."/>
            <person name="Cochrane G."/>
            <person name="Meng A."/>
            <person name="Brown T."/>
            <person name="Cohen L."/>
        </authorList>
    </citation>
    <scope>NUCLEOTIDE SEQUENCE</scope>
    <source>
        <strain evidence="2">10249 10 AB</strain>
    </source>
</reference>
<dbReference type="AlphaFoldDB" id="A0A7S4EGJ3"/>
<name>A0A7S4EGJ3_9STRA</name>
<dbReference type="InterPro" id="IPR052514">
    <property type="entry name" value="SAM-dependent_MTase"/>
</dbReference>
<evidence type="ECO:0000259" key="1">
    <source>
        <dbReference type="Pfam" id="PF05050"/>
    </source>
</evidence>
<dbReference type="EMBL" id="HBIX01005401">
    <property type="protein sequence ID" value="CAE0711552.1"/>
    <property type="molecule type" value="Transcribed_RNA"/>
</dbReference>
<protein>
    <recommendedName>
        <fullName evidence="1">Methyltransferase FkbM domain-containing protein</fullName>
    </recommendedName>
</protein>
<evidence type="ECO:0000313" key="2">
    <source>
        <dbReference type="EMBL" id="CAE0711552.1"/>
    </source>
</evidence>
<accession>A0A7S4EGJ3</accession>
<dbReference type="PANTHER" id="PTHR34203:SF13">
    <property type="entry name" value="EXPRESSED PROTEIN"/>
    <property type="match status" value="1"/>
</dbReference>
<dbReference type="InterPro" id="IPR006342">
    <property type="entry name" value="FkbM_mtfrase"/>
</dbReference>
<dbReference type="Gene3D" id="3.40.50.150">
    <property type="entry name" value="Vaccinia Virus protein VP39"/>
    <property type="match status" value="1"/>
</dbReference>
<feature type="domain" description="Methyltransferase FkbM" evidence="1">
    <location>
        <begin position="90"/>
        <end position="289"/>
    </location>
</feature>
<gene>
    <name evidence="2" type="ORF">PAUS00366_LOCUS4304</name>
</gene>
<dbReference type="InterPro" id="IPR029063">
    <property type="entry name" value="SAM-dependent_MTases_sf"/>
</dbReference>
<sequence>MSSRNQRKKTAAQRSEARRSIPHLRSFLLIAASLAILSYFATYMNAWNTVLAQTTRVQKKMAFDDASQDAILEPPREARLGDGCYNVFLDVGANRGVHGRFLYEPHQYPNSPFSVGHFGREYGENRDNRDYCVFEFEANSRHWPHLQETSAGYAKMGWRYHVIEAAVSDRTGSTTFFHQGTKDDKYEEWGFSGAKNMNEEGGREEVVPTIRLAEWIDHHIHQRIVPEFPPSVTDDNTTTTDPVDMNIKPPILGMKMDIEGFEYIVLPDMIHTGVACNFDFIFGEFHSKFFPITQFRLDENDFHRIELDTKRKADQYAGALQTIMHASRNCGVNWRYADDESYLHDDTPLPVPPV</sequence>
<dbReference type="Pfam" id="PF05050">
    <property type="entry name" value="Methyltransf_21"/>
    <property type="match status" value="1"/>
</dbReference>
<dbReference type="SUPFAM" id="SSF53335">
    <property type="entry name" value="S-adenosyl-L-methionine-dependent methyltransferases"/>
    <property type="match status" value="1"/>
</dbReference>
<dbReference type="PANTHER" id="PTHR34203">
    <property type="entry name" value="METHYLTRANSFERASE, FKBM FAMILY PROTEIN"/>
    <property type="match status" value="1"/>
</dbReference>